<dbReference type="InterPro" id="IPR023198">
    <property type="entry name" value="PGP-like_dom2"/>
</dbReference>
<dbReference type="AlphaFoldDB" id="A0A9D1MMN2"/>
<evidence type="ECO:0000313" key="1">
    <source>
        <dbReference type="EMBL" id="HIU62955.1"/>
    </source>
</evidence>
<dbReference type="Proteomes" id="UP000824145">
    <property type="component" value="Unassembled WGS sequence"/>
</dbReference>
<keyword evidence="1" id="KW-0378">Hydrolase</keyword>
<dbReference type="GO" id="GO:0008967">
    <property type="term" value="F:phosphoglycolate phosphatase activity"/>
    <property type="evidence" value="ECO:0007669"/>
    <property type="project" value="TreeGrafter"/>
</dbReference>
<dbReference type="NCBIfam" id="TIGR01549">
    <property type="entry name" value="HAD-SF-IA-v1"/>
    <property type="match status" value="1"/>
</dbReference>
<dbReference type="InterPro" id="IPR023214">
    <property type="entry name" value="HAD_sf"/>
</dbReference>
<gene>
    <name evidence="1" type="ORF">IAB07_04245</name>
</gene>
<dbReference type="Gene3D" id="1.10.150.240">
    <property type="entry name" value="Putative phosphatase, domain 2"/>
    <property type="match status" value="1"/>
</dbReference>
<accession>A0A9D1MMN2</accession>
<proteinExistence type="predicted"/>
<dbReference type="PRINTS" id="PR00413">
    <property type="entry name" value="HADHALOGNASE"/>
</dbReference>
<name>A0A9D1MMN2_9FIRM</name>
<dbReference type="InterPro" id="IPR006439">
    <property type="entry name" value="HAD-SF_hydro_IA"/>
</dbReference>
<sequence>MIKCVIFDMDGTLGNTLPICIGGIRLAVQKATGKLLDDKAVLKYFGASEEGIIGKLMPEHKQEGIDLYLKFYRKQHEILAPRPFDGIVPLLEMLKKEGIACVIVSGKGEKSLDISLEVMGIDKYFCMKRHGDEKSTGKEVFIAEVLKKLDLKKSEAVYVGDAVSDVLASRRAGIAVIAAAWAQSADIDALKNAAPDFLAKSVFEAQEWIKRQNAPALK</sequence>
<evidence type="ECO:0000313" key="2">
    <source>
        <dbReference type="Proteomes" id="UP000824145"/>
    </source>
</evidence>
<dbReference type="SFLD" id="SFLDG01129">
    <property type="entry name" value="C1.5:_HAD__Beta-PGM__Phosphata"/>
    <property type="match status" value="1"/>
</dbReference>
<dbReference type="SFLD" id="SFLDS00003">
    <property type="entry name" value="Haloacid_Dehalogenase"/>
    <property type="match status" value="1"/>
</dbReference>
<protein>
    <submittedName>
        <fullName evidence="1">HAD-IA family hydrolase</fullName>
    </submittedName>
</protein>
<organism evidence="1 2">
    <name type="scientific">Candidatus Caccalectryoclostridium excrementigallinarum</name>
    <dbReference type="NCBI Taxonomy" id="2840710"/>
    <lineage>
        <taxon>Bacteria</taxon>
        <taxon>Bacillati</taxon>
        <taxon>Bacillota</taxon>
        <taxon>Clostridia</taxon>
        <taxon>Christensenellales</taxon>
        <taxon>Christensenellaceae</taxon>
        <taxon>Christensenellaceae incertae sedis</taxon>
        <taxon>Candidatus Caccalectryoclostridium</taxon>
    </lineage>
</organism>
<dbReference type="Gene3D" id="3.40.50.1000">
    <property type="entry name" value="HAD superfamily/HAD-like"/>
    <property type="match status" value="1"/>
</dbReference>
<dbReference type="GO" id="GO:0006281">
    <property type="term" value="P:DNA repair"/>
    <property type="evidence" value="ECO:0007669"/>
    <property type="project" value="TreeGrafter"/>
</dbReference>
<dbReference type="PANTHER" id="PTHR43434">
    <property type="entry name" value="PHOSPHOGLYCOLATE PHOSPHATASE"/>
    <property type="match status" value="1"/>
</dbReference>
<dbReference type="SUPFAM" id="SSF56784">
    <property type="entry name" value="HAD-like"/>
    <property type="match status" value="1"/>
</dbReference>
<comment type="caution">
    <text evidence="1">The sequence shown here is derived from an EMBL/GenBank/DDBJ whole genome shotgun (WGS) entry which is preliminary data.</text>
</comment>
<dbReference type="EMBL" id="DVNJ01000021">
    <property type="protein sequence ID" value="HIU62955.1"/>
    <property type="molecule type" value="Genomic_DNA"/>
</dbReference>
<reference evidence="1" key="2">
    <citation type="journal article" date="2021" name="PeerJ">
        <title>Extensive microbial diversity within the chicken gut microbiome revealed by metagenomics and culture.</title>
        <authorList>
            <person name="Gilroy R."/>
            <person name="Ravi A."/>
            <person name="Getino M."/>
            <person name="Pursley I."/>
            <person name="Horton D.L."/>
            <person name="Alikhan N.F."/>
            <person name="Baker D."/>
            <person name="Gharbi K."/>
            <person name="Hall N."/>
            <person name="Watson M."/>
            <person name="Adriaenssens E.M."/>
            <person name="Foster-Nyarko E."/>
            <person name="Jarju S."/>
            <person name="Secka A."/>
            <person name="Antonio M."/>
            <person name="Oren A."/>
            <person name="Chaudhuri R.R."/>
            <person name="La Ragione R."/>
            <person name="Hildebrand F."/>
            <person name="Pallen M.J."/>
        </authorList>
    </citation>
    <scope>NUCLEOTIDE SEQUENCE</scope>
    <source>
        <strain evidence="1">9366</strain>
    </source>
</reference>
<dbReference type="GO" id="GO:0005829">
    <property type="term" value="C:cytosol"/>
    <property type="evidence" value="ECO:0007669"/>
    <property type="project" value="TreeGrafter"/>
</dbReference>
<dbReference type="Pfam" id="PF13419">
    <property type="entry name" value="HAD_2"/>
    <property type="match status" value="1"/>
</dbReference>
<dbReference type="InterPro" id="IPR050155">
    <property type="entry name" value="HAD-like_hydrolase_sf"/>
</dbReference>
<reference evidence="1" key="1">
    <citation type="submission" date="2020-10" db="EMBL/GenBank/DDBJ databases">
        <authorList>
            <person name="Gilroy R."/>
        </authorList>
    </citation>
    <scope>NUCLEOTIDE SEQUENCE</scope>
    <source>
        <strain evidence="1">9366</strain>
    </source>
</reference>
<dbReference type="InterPro" id="IPR041492">
    <property type="entry name" value="HAD_2"/>
</dbReference>
<dbReference type="InterPro" id="IPR036412">
    <property type="entry name" value="HAD-like_sf"/>
</dbReference>
<dbReference type="PANTHER" id="PTHR43434:SF1">
    <property type="entry name" value="PHOSPHOGLYCOLATE PHOSPHATASE"/>
    <property type="match status" value="1"/>
</dbReference>